<keyword evidence="5" id="KW-1185">Reference proteome</keyword>
<dbReference type="OrthoDB" id="10251809at2759"/>
<dbReference type="PANTHER" id="PTHR23244">
    <property type="entry name" value="KELCH REPEAT DOMAIN"/>
    <property type="match status" value="1"/>
</dbReference>
<dbReference type="AlphaFoldDB" id="A0A6A6BMN9"/>
<proteinExistence type="predicted"/>
<organism evidence="4 5">
    <name type="scientific">Aplosporella prunicola CBS 121167</name>
    <dbReference type="NCBI Taxonomy" id="1176127"/>
    <lineage>
        <taxon>Eukaryota</taxon>
        <taxon>Fungi</taxon>
        <taxon>Dikarya</taxon>
        <taxon>Ascomycota</taxon>
        <taxon>Pezizomycotina</taxon>
        <taxon>Dothideomycetes</taxon>
        <taxon>Dothideomycetes incertae sedis</taxon>
        <taxon>Botryosphaeriales</taxon>
        <taxon>Aplosporellaceae</taxon>
        <taxon>Aplosporella</taxon>
    </lineage>
</organism>
<feature type="compositionally biased region" description="Basic and acidic residues" evidence="1">
    <location>
        <begin position="547"/>
        <end position="563"/>
    </location>
</feature>
<feature type="region of interest" description="Disordered" evidence="1">
    <location>
        <begin position="518"/>
        <end position="589"/>
    </location>
</feature>
<dbReference type="InterPro" id="IPR015915">
    <property type="entry name" value="Kelch-typ_b-propeller"/>
</dbReference>
<reference evidence="4" key="1">
    <citation type="journal article" date="2020" name="Stud. Mycol.">
        <title>101 Dothideomycetes genomes: a test case for predicting lifestyles and emergence of pathogens.</title>
        <authorList>
            <person name="Haridas S."/>
            <person name="Albert R."/>
            <person name="Binder M."/>
            <person name="Bloem J."/>
            <person name="Labutti K."/>
            <person name="Salamov A."/>
            <person name="Andreopoulos B."/>
            <person name="Baker S."/>
            <person name="Barry K."/>
            <person name="Bills G."/>
            <person name="Bluhm B."/>
            <person name="Cannon C."/>
            <person name="Castanera R."/>
            <person name="Culley D."/>
            <person name="Daum C."/>
            <person name="Ezra D."/>
            <person name="Gonzalez J."/>
            <person name="Henrissat B."/>
            <person name="Kuo A."/>
            <person name="Liang C."/>
            <person name="Lipzen A."/>
            <person name="Lutzoni F."/>
            <person name="Magnuson J."/>
            <person name="Mondo S."/>
            <person name="Nolan M."/>
            <person name="Ohm R."/>
            <person name="Pangilinan J."/>
            <person name="Park H.-J."/>
            <person name="Ramirez L."/>
            <person name="Alfaro M."/>
            <person name="Sun H."/>
            <person name="Tritt A."/>
            <person name="Yoshinaga Y."/>
            <person name="Zwiers L.-H."/>
            <person name="Turgeon B."/>
            <person name="Goodwin S."/>
            <person name="Spatafora J."/>
            <person name="Crous P."/>
            <person name="Grigoriev I."/>
        </authorList>
    </citation>
    <scope>NUCLEOTIDE SEQUENCE</scope>
    <source>
        <strain evidence="4">CBS 121167</strain>
    </source>
</reference>
<keyword evidence="3" id="KW-0732">Signal</keyword>
<evidence type="ECO:0000256" key="2">
    <source>
        <dbReference type="SAM" id="Phobius"/>
    </source>
</evidence>
<feature type="compositionally biased region" description="Basic and acidic residues" evidence="1">
    <location>
        <begin position="572"/>
        <end position="589"/>
    </location>
</feature>
<protein>
    <submittedName>
        <fullName evidence="4">Uncharacterized protein</fullName>
    </submittedName>
</protein>
<dbReference type="InterPro" id="IPR011043">
    <property type="entry name" value="Gal_Oxase/kelch_b-propeller"/>
</dbReference>
<sequence length="589" mass="63836">MSSIVFWAGVIGAWLVGSSYSQTLDPIEDMCARWDHQSVVKNNVLYIDGGVETFDYNGGRILGYNQWLIRVDMSDSWDWKTNISDRRIEKTQNSGTGTYPPSLARGALFQGPQNDTKIYTYGGTAVMANQSFPGWVQPEVETYTLWSYDTSGQNWQQYDVTSGSPRRPNYGAHAEAPALGLAFFLNGQLDQGSSIVTKDWWKNTTEYLDGLIIVDTVQQTTRNASTKSLGSPRVGGGLQYIENISSNGILVALGGMRSAGARTENSTNGVLIDFTTVGITDDFVGNGDVTWYNQTTTGDIPPARVDFCITAVSASDNSSYNIYLYGGYDPINSTMYDDIYVLSLPSFTWTKLFGPGESARYGHTCHLVGKRQMLTVGGSLDAKAYAIETTAAPLNLSSLQCDWEEKGVAIYDMSTLEWGSVFNAYKVAYQVPQKLFAVIGGTGDGKATMTAPANGFAQAAISTMFNPPPTTSAASSTASNSASNETNTGAIAGGVVGGVAGLALIVGAVFWALRSKKRQKRHDPNAPEMDHEATRQEMESALPPRELLVDERPSEVGAHKEPVEMDAYSKPTEMDAAHEHPVELPGDQR</sequence>
<dbReference type="PANTHER" id="PTHR23244:SF497">
    <property type="entry name" value="WALL ANCHORED PROTEIN, PUTATIVE-RELATED"/>
    <property type="match status" value="1"/>
</dbReference>
<keyword evidence="2" id="KW-1133">Transmembrane helix</keyword>
<feature type="chain" id="PRO_5025458093" evidence="3">
    <location>
        <begin position="22"/>
        <end position="589"/>
    </location>
</feature>
<dbReference type="EMBL" id="ML995477">
    <property type="protein sequence ID" value="KAF2145392.1"/>
    <property type="molecule type" value="Genomic_DNA"/>
</dbReference>
<evidence type="ECO:0000313" key="4">
    <source>
        <dbReference type="EMBL" id="KAF2145392.1"/>
    </source>
</evidence>
<dbReference type="RefSeq" id="XP_033401104.1">
    <property type="nucleotide sequence ID" value="XM_033539830.1"/>
</dbReference>
<evidence type="ECO:0000256" key="1">
    <source>
        <dbReference type="SAM" id="MobiDB-lite"/>
    </source>
</evidence>
<dbReference type="GeneID" id="54297326"/>
<evidence type="ECO:0000313" key="5">
    <source>
        <dbReference type="Proteomes" id="UP000799438"/>
    </source>
</evidence>
<keyword evidence="2" id="KW-0812">Transmembrane</keyword>
<dbReference type="SUPFAM" id="SSF50965">
    <property type="entry name" value="Galactose oxidase, central domain"/>
    <property type="match status" value="1"/>
</dbReference>
<feature type="compositionally biased region" description="Basic and acidic residues" evidence="1">
    <location>
        <begin position="522"/>
        <end position="538"/>
    </location>
</feature>
<accession>A0A6A6BMN9</accession>
<name>A0A6A6BMN9_9PEZI</name>
<evidence type="ECO:0000256" key="3">
    <source>
        <dbReference type="SAM" id="SignalP"/>
    </source>
</evidence>
<keyword evidence="2" id="KW-0472">Membrane</keyword>
<dbReference type="SUPFAM" id="SSF117281">
    <property type="entry name" value="Kelch motif"/>
    <property type="match status" value="1"/>
</dbReference>
<feature type="transmembrane region" description="Helical" evidence="2">
    <location>
        <begin position="490"/>
        <end position="513"/>
    </location>
</feature>
<dbReference type="Gene3D" id="2.120.10.80">
    <property type="entry name" value="Kelch-type beta propeller"/>
    <property type="match status" value="1"/>
</dbReference>
<dbReference type="Proteomes" id="UP000799438">
    <property type="component" value="Unassembled WGS sequence"/>
</dbReference>
<feature type="signal peptide" evidence="3">
    <location>
        <begin position="1"/>
        <end position="21"/>
    </location>
</feature>
<gene>
    <name evidence="4" type="ORF">K452DRAFT_283752</name>
</gene>